<keyword evidence="3" id="KW-0732">Signal</keyword>
<evidence type="ECO:0000313" key="4">
    <source>
        <dbReference type="EMBL" id="APD73284.1"/>
    </source>
</evidence>
<keyword evidence="2" id="KW-1133">Transmembrane helix</keyword>
<dbReference type="VEuPathDB" id="TriTrypDB:Tb927.11.20300"/>
<accession>A0A1J0R640</accession>
<keyword evidence="2" id="KW-0472">Membrane</keyword>
<name>A0A1J0R640_9TRYP</name>
<proteinExistence type="predicted"/>
<dbReference type="EMBL" id="KX699328">
    <property type="protein sequence ID" value="APD73284.1"/>
    <property type="molecule type" value="Genomic_DNA"/>
</dbReference>
<organism evidence="4">
    <name type="scientific">Trypanosoma brucei</name>
    <dbReference type="NCBI Taxonomy" id="5691"/>
    <lineage>
        <taxon>Eukaryota</taxon>
        <taxon>Discoba</taxon>
        <taxon>Euglenozoa</taxon>
        <taxon>Kinetoplastea</taxon>
        <taxon>Metakinetoplastina</taxon>
        <taxon>Trypanosomatida</taxon>
        <taxon>Trypanosomatidae</taxon>
        <taxon>Trypanosoma</taxon>
    </lineage>
</organism>
<protein>
    <submittedName>
        <fullName evidence="4">Variant surface glycoprotein 1125.539</fullName>
    </submittedName>
</protein>
<feature type="chain" id="PRO_5012339583" evidence="3">
    <location>
        <begin position="20"/>
        <end position="496"/>
    </location>
</feature>
<reference evidence="4" key="1">
    <citation type="submission" date="2016-08" db="EMBL/GenBank/DDBJ databases">
        <title>VSG repertoire of Trypanosoma brucei EATRO 1125.</title>
        <authorList>
            <person name="Cross G.A."/>
        </authorList>
    </citation>
    <scope>NUCLEOTIDE SEQUENCE</scope>
    <source>
        <strain evidence="4">EATRO 1125</strain>
    </source>
</reference>
<feature type="region of interest" description="Disordered" evidence="1">
    <location>
        <begin position="135"/>
        <end position="157"/>
    </location>
</feature>
<evidence type="ECO:0000256" key="3">
    <source>
        <dbReference type="SAM" id="SignalP"/>
    </source>
</evidence>
<dbReference type="VEuPathDB" id="TriTrypDB:Tb427_000441000"/>
<sequence>MNRLSITAILVIKAVFVGADDAKEADVKTVCHAAIYLAAPEEQLSTEVEAAKTDVIDLDKQRRRLTLAASIGAGTDDGCLLAAAAAAAAQHTKAAAETINTAIKNKAEGPRHLAQFTKTAEAAVKMSNTEFQITGSAHKKASGTTTEHKLTPKTKKPSACEVKKVENKWMAENKEIKPKVIEKFIAPDSADILKNINPSIITVSYENSCSGTNSWTAWTSARTGCNAGTITNVANGPTAAAATSHDATEGQTKKIKIFKDDKPEQGCEAETANGGRDGDEKKSLYKICKALTTEIKTPKPIELTGPTLSQIPIVKQVAKGCLRQYKDKTEMKPEDEENLTTFLKDAYTDSTTKFEAKFKKLLADTKIQVYRGGKVQSVTIGTMIDDSEEHDALSRLSTSRATATLASDKSADTTSQKKLGKNEGDKKDGDKKAEVCKATEEKDCDKTKCEWNAEKKQCKVKERAAVISAVIKVPLLLAVLLNFLKLMKFAIFEKIC</sequence>
<dbReference type="AlphaFoldDB" id="A0A1J0R640"/>
<feature type="signal peptide" evidence="3">
    <location>
        <begin position="1"/>
        <end position="19"/>
    </location>
</feature>
<feature type="compositionally biased region" description="Basic and acidic residues" evidence="1">
    <location>
        <begin position="420"/>
        <end position="431"/>
    </location>
</feature>
<dbReference type="SUPFAM" id="SSF58087">
    <property type="entry name" value="Variant surface glycoprotein (N-terminal domain)"/>
    <property type="match status" value="1"/>
</dbReference>
<keyword evidence="2" id="KW-0812">Transmembrane</keyword>
<feature type="transmembrane region" description="Helical" evidence="2">
    <location>
        <begin position="464"/>
        <end position="484"/>
    </location>
</feature>
<feature type="region of interest" description="Disordered" evidence="1">
    <location>
        <begin position="404"/>
        <end position="431"/>
    </location>
</feature>
<dbReference type="VEuPathDB" id="TriTrypDB:Tb1125.Tb11.v5.0312"/>
<evidence type="ECO:0000256" key="1">
    <source>
        <dbReference type="SAM" id="MobiDB-lite"/>
    </source>
</evidence>
<feature type="compositionally biased region" description="Polar residues" evidence="1">
    <location>
        <begin position="404"/>
        <end position="416"/>
    </location>
</feature>
<evidence type="ECO:0000256" key="2">
    <source>
        <dbReference type="SAM" id="Phobius"/>
    </source>
</evidence>